<evidence type="ECO:0000256" key="7">
    <source>
        <dbReference type="ARBA" id="ARBA00023054"/>
    </source>
</evidence>
<dbReference type="PANTHER" id="PTHR21470">
    <property type="entry name" value="RAB6-INTERACTING PROTEIN GORAB"/>
    <property type="match status" value="1"/>
</dbReference>
<evidence type="ECO:0000313" key="11">
    <source>
        <dbReference type="Proteomes" id="UP000271974"/>
    </source>
</evidence>
<dbReference type="EMBL" id="RQTK01000068">
    <property type="protein sequence ID" value="RUS89033.1"/>
    <property type="molecule type" value="Genomic_DNA"/>
</dbReference>
<organism evidence="10 11">
    <name type="scientific">Elysia chlorotica</name>
    <name type="common">Eastern emerald elysia</name>
    <name type="synonym">Sea slug</name>
    <dbReference type="NCBI Taxonomy" id="188477"/>
    <lineage>
        <taxon>Eukaryota</taxon>
        <taxon>Metazoa</taxon>
        <taxon>Spiralia</taxon>
        <taxon>Lophotrochozoa</taxon>
        <taxon>Mollusca</taxon>
        <taxon>Gastropoda</taxon>
        <taxon>Heterobranchia</taxon>
        <taxon>Euthyneura</taxon>
        <taxon>Panpulmonata</taxon>
        <taxon>Sacoglossa</taxon>
        <taxon>Placobranchoidea</taxon>
        <taxon>Plakobranchidae</taxon>
        <taxon>Elysia</taxon>
    </lineage>
</organism>
<evidence type="ECO:0000256" key="5">
    <source>
        <dbReference type="ARBA" id="ARBA00022490"/>
    </source>
</evidence>
<feature type="compositionally biased region" description="Polar residues" evidence="9">
    <location>
        <begin position="88"/>
        <end position="99"/>
    </location>
</feature>
<dbReference type="OrthoDB" id="9909311at2759"/>
<keyword evidence="11" id="KW-1185">Reference proteome</keyword>
<evidence type="ECO:0000256" key="2">
    <source>
        <dbReference type="ARBA" id="ARBA00004555"/>
    </source>
</evidence>
<comment type="subcellular location">
    <subcellularLocation>
        <location evidence="1">Cytoplasm</location>
    </subcellularLocation>
    <subcellularLocation>
        <location evidence="2">Golgi apparatus</location>
    </subcellularLocation>
</comment>
<keyword evidence="5" id="KW-0963">Cytoplasm</keyword>
<gene>
    <name evidence="10" type="ORF">EGW08_003204</name>
</gene>
<evidence type="ECO:0000256" key="9">
    <source>
        <dbReference type="SAM" id="MobiDB-lite"/>
    </source>
</evidence>
<proteinExistence type="inferred from homology"/>
<name>A0A433U5F2_ELYCH</name>
<keyword evidence="7 8" id="KW-0175">Coiled coil</keyword>
<evidence type="ECO:0000256" key="3">
    <source>
        <dbReference type="ARBA" id="ARBA00005599"/>
    </source>
</evidence>
<feature type="region of interest" description="Disordered" evidence="9">
    <location>
        <begin position="1"/>
        <end position="120"/>
    </location>
</feature>
<feature type="compositionally biased region" description="Basic and acidic residues" evidence="9">
    <location>
        <begin position="1"/>
        <end position="12"/>
    </location>
</feature>
<keyword evidence="6" id="KW-0333">Golgi apparatus</keyword>
<dbReference type="AlphaFoldDB" id="A0A433U5F2"/>
<dbReference type="PANTHER" id="PTHR21470:SF2">
    <property type="entry name" value="RAB6-INTERACTING GOLGIN"/>
    <property type="match status" value="1"/>
</dbReference>
<comment type="similarity">
    <text evidence="3">Belongs to the GORAB family.</text>
</comment>
<evidence type="ECO:0000256" key="1">
    <source>
        <dbReference type="ARBA" id="ARBA00004496"/>
    </source>
</evidence>
<evidence type="ECO:0000256" key="6">
    <source>
        <dbReference type="ARBA" id="ARBA00023034"/>
    </source>
</evidence>
<dbReference type="GO" id="GO:0005794">
    <property type="term" value="C:Golgi apparatus"/>
    <property type="evidence" value="ECO:0007669"/>
    <property type="project" value="UniProtKB-SubCell"/>
</dbReference>
<feature type="coiled-coil region" evidence="8">
    <location>
        <begin position="155"/>
        <end position="224"/>
    </location>
</feature>
<feature type="compositionally biased region" description="Low complexity" evidence="9">
    <location>
        <begin position="16"/>
        <end position="43"/>
    </location>
</feature>
<sequence length="247" mass="27646">MKANSEKDERPSRNNAQRQAQAQAMAKRQRQAQQRGSAVSASAKRQSSREPEPAQQIDPSMQLAGSSSKPSDRPGGQKSPPKDDPADQNGSVQGVANGTSSSAVVAEESDESPSKEVKELDENEALSYERGNVQKFQQQQKVIEEANKHKRALLARAIEDRRKRAKAEADKLLRVQQELNHLDSLLTADVGIIRDKIEQASLEYMDAQKRYEKLEKEFIAAKMDLYHKGEAKESLTEHLYTIIHQNE</sequence>
<feature type="non-terminal residue" evidence="10">
    <location>
        <position position="247"/>
    </location>
</feature>
<accession>A0A433U5F2</accession>
<protein>
    <recommendedName>
        <fullName evidence="4">RAB6-interacting golgin</fullName>
    </recommendedName>
</protein>
<dbReference type="InterPro" id="IPR007033">
    <property type="entry name" value="GORAB"/>
</dbReference>
<comment type="caution">
    <text evidence="10">The sequence shown here is derived from an EMBL/GenBank/DDBJ whole genome shotgun (WGS) entry which is preliminary data.</text>
</comment>
<dbReference type="GO" id="GO:1905515">
    <property type="term" value="P:non-motile cilium assembly"/>
    <property type="evidence" value="ECO:0007669"/>
    <property type="project" value="TreeGrafter"/>
</dbReference>
<evidence type="ECO:0000256" key="4">
    <source>
        <dbReference type="ARBA" id="ARBA00014130"/>
    </source>
</evidence>
<feature type="compositionally biased region" description="Polar residues" evidence="9">
    <location>
        <begin position="57"/>
        <end position="69"/>
    </location>
</feature>
<reference evidence="10 11" key="1">
    <citation type="submission" date="2019-01" db="EMBL/GenBank/DDBJ databases">
        <title>A draft genome assembly of the solar-powered sea slug Elysia chlorotica.</title>
        <authorList>
            <person name="Cai H."/>
            <person name="Li Q."/>
            <person name="Fang X."/>
            <person name="Li J."/>
            <person name="Curtis N.E."/>
            <person name="Altenburger A."/>
            <person name="Shibata T."/>
            <person name="Feng M."/>
            <person name="Maeda T."/>
            <person name="Schwartz J.A."/>
            <person name="Shigenobu S."/>
            <person name="Lundholm N."/>
            <person name="Nishiyama T."/>
            <person name="Yang H."/>
            <person name="Hasebe M."/>
            <person name="Li S."/>
            <person name="Pierce S.K."/>
            <person name="Wang J."/>
        </authorList>
    </citation>
    <scope>NUCLEOTIDE SEQUENCE [LARGE SCALE GENOMIC DNA]</scope>
    <source>
        <strain evidence="10">EC2010</strain>
        <tissue evidence="10">Whole organism of an adult</tissue>
    </source>
</reference>
<evidence type="ECO:0000313" key="10">
    <source>
        <dbReference type="EMBL" id="RUS89033.1"/>
    </source>
</evidence>
<evidence type="ECO:0000256" key="8">
    <source>
        <dbReference type="SAM" id="Coils"/>
    </source>
</evidence>
<dbReference type="Proteomes" id="UP000271974">
    <property type="component" value="Unassembled WGS sequence"/>
</dbReference>